<dbReference type="Gene3D" id="1.10.3860.10">
    <property type="entry name" value="Sodium:dicarboxylate symporter"/>
    <property type="match status" value="1"/>
</dbReference>
<accession>A0A437JCZ1</accession>
<dbReference type="OrthoDB" id="9766690at2"/>
<dbReference type="EMBL" id="RZUL01000001">
    <property type="protein sequence ID" value="RVT43789.1"/>
    <property type="molecule type" value="Genomic_DNA"/>
</dbReference>
<evidence type="ECO:0000256" key="1">
    <source>
        <dbReference type="ARBA" id="ARBA00004651"/>
    </source>
</evidence>
<protein>
    <submittedName>
        <fullName evidence="8">Cation:dicarboxylase symporter family transporter</fullName>
    </submittedName>
</protein>
<feature type="transmembrane region" description="Helical" evidence="7">
    <location>
        <begin position="220"/>
        <end position="244"/>
    </location>
</feature>
<proteinExistence type="predicted"/>
<dbReference type="PANTHER" id="PTHR42865">
    <property type="entry name" value="PROTON/GLUTAMATE-ASPARTATE SYMPORTER"/>
    <property type="match status" value="1"/>
</dbReference>
<evidence type="ECO:0000313" key="9">
    <source>
        <dbReference type="Proteomes" id="UP000282977"/>
    </source>
</evidence>
<feature type="transmembrane region" description="Helical" evidence="7">
    <location>
        <begin position="353"/>
        <end position="377"/>
    </location>
</feature>
<comment type="caution">
    <text evidence="8">The sequence shown here is derived from an EMBL/GenBank/DDBJ whole genome shotgun (WGS) entry which is preliminary data.</text>
</comment>
<organism evidence="8 9">
    <name type="scientific">Sphingobium algorifonticola</name>
    <dbReference type="NCBI Taxonomy" id="2008318"/>
    <lineage>
        <taxon>Bacteria</taxon>
        <taxon>Pseudomonadati</taxon>
        <taxon>Pseudomonadota</taxon>
        <taxon>Alphaproteobacteria</taxon>
        <taxon>Sphingomonadales</taxon>
        <taxon>Sphingomonadaceae</taxon>
        <taxon>Sphingobium</taxon>
    </lineage>
</organism>
<feature type="transmembrane region" description="Helical" evidence="7">
    <location>
        <begin position="46"/>
        <end position="64"/>
    </location>
</feature>
<keyword evidence="5 7" id="KW-1133">Transmembrane helix</keyword>
<name>A0A437JCZ1_9SPHN</name>
<dbReference type="RefSeq" id="WP_127689328.1">
    <property type="nucleotide sequence ID" value="NZ_RZUL01000001.1"/>
</dbReference>
<feature type="transmembrane region" description="Helical" evidence="7">
    <location>
        <begin position="7"/>
        <end position="26"/>
    </location>
</feature>
<dbReference type="GO" id="GO:0005886">
    <property type="term" value="C:plasma membrane"/>
    <property type="evidence" value="ECO:0007669"/>
    <property type="project" value="UniProtKB-SubCell"/>
</dbReference>
<comment type="subcellular location">
    <subcellularLocation>
        <location evidence="1">Cell membrane</location>
        <topology evidence="1">Multi-pass membrane protein</topology>
    </subcellularLocation>
</comment>
<feature type="transmembrane region" description="Helical" evidence="7">
    <location>
        <begin position="189"/>
        <end position="208"/>
    </location>
</feature>
<reference evidence="8 9" key="1">
    <citation type="submission" date="2019-01" db="EMBL/GenBank/DDBJ databases">
        <authorList>
            <person name="Chen W.-M."/>
        </authorList>
    </citation>
    <scope>NUCLEOTIDE SEQUENCE [LARGE SCALE GENOMIC DNA]</scope>
    <source>
        <strain evidence="8 9">TLA-22</strain>
    </source>
</reference>
<keyword evidence="4 7" id="KW-0812">Transmembrane</keyword>
<dbReference type="InterPro" id="IPR001991">
    <property type="entry name" value="Na-dicarboxylate_symporter"/>
</dbReference>
<dbReference type="AlphaFoldDB" id="A0A437JCZ1"/>
<keyword evidence="9" id="KW-1185">Reference proteome</keyword>
<gene>
    <name evidence="8" type="ORF">ENE74_04100</name>
</gene>
<evidence type="ECO:0000256" key="7">
    <source>
        <dbReference type="SAM" id="Phobius"/>
    </source>
</evidence>
<keyword evidence="3" id="KW-1003">Cell membrane</keyword>
<keyword evidence="6 7" id="KW-0472">Membrane</keyword>
<evidence type="ECO:0000256" key="4">
    <source>
        <dbReference type="ARBA" id="ARBA00022692"/>
    </source>
</evidence>
<feature type="transmembrane region" description="Helical" evidence="7">
    <location>
        <begin position="149"/>
        <end position="169"/>
    </location>
</feature>
<sequence length="408" mass="41906">MSQTSRILFALVVGIAVGIIGARMGWGTAATIAEPIGNLWLDALRMTVVPLVISLLVTGIGRTADSARGGALALRSVVLFIGLLWLVTLIAALLIPALLRLWPMPSASAAALNAALGQSREVVGAAPGLADFLRSIVPTNPIAAAANDAMLPLILFATLFAIATTRLDADARDRITGLFGAIEKAMLEIVNWVLWIAPLGVFALAFVVGMKAGTAAIGALAHYIVIVSCAGLAAWSLAYPMALFGGRVRLRDFVRAVAPAQAVALSTQSSLASLPAMLRGCQQLGVPTDVAGVPLPIAVAIFRVTSPAMNLAVALYVAHWVGMDLSAGAIAAGAVVAAVTTLGSISLPGQVSFLTSITPIALAMGVPLAPLALLVAVEMIPDLVRTIGNVTMDVAATTALARRQDRNL</sequence>
<dbReference type="SUPFAM" id="SSF118215">
    <property type="entry name" value="Proton glutamate symport protein"/>
    <property type="match status" value="1"/>
</dbReference>
<dbReference type="Proteomes" id="UP000282977">
    <property type="component" value="Unassembled WGS sequence"/>
</dbReference>
<feature type="transmembrane region" description="Helical" evidence="7">
    <location>
        <begin position="325"/>
        <end position="347"/>
    </location>
</feature>
<feature type="transmembrane region" description="Helical" evidence="7">
    <location>
        <begin position="76"/>
        <end position="99"/>
    </location>
</feature>
<dbReference type="InterPro" id="IPR036458">
    <property type="entry name" value="Na:dicarbo_symporter_sf"/>
</dbReference>
<keyword evidence="2" id="KW-0813">Transport</keyword>
<evidence type="ECO:0000256" key="5">
    <source>
        <dbReference type="ARBA" id="ARBA00022989"/>
    </source>
</evidence>
<dbReference type="PRINTS" id="PR00173">
    <property type="entry name" value="EDTRNSPORT"/>
</dbReference>
<dbReference type="PANTHER" id="PTHR42865:SF7">
    <property type="entry name" value="PROTON_GLUTAMATE-ASPARTATE SYMPORTER"/>
    <property type="match status" value="1"/>
</dbReference>
<evidence type="ECO:0000313" key="8">
    <source>
        <dbReference type="EMBL" id="RVT43789.1"/>
    </source>
</evidence>
<dbReference type="GO" id="GO:0015293">
    <property type="term" value="F:symporter activity"/>
    <property type="evidence" value="ECO:0007669"/>
    <property type="project" value="UniProtKB-KW"/>
</dbReference>
<dbReference type="Pfam" id="PF00375">
    <property type="entry name" value="SDF"/>
    <property type="match status" value="1"/>
</dbReference>
<evidence type="ECO:0000256" key="6">
    <source>
        <dbReference type="ARBA" id="ARBA00023136"/>
    </source>
</evidence>
<evidence type="ECO:0000256" key="3">
    <source>
        <dbReference type="ARBA" id="ARBA00022475"/>
    </source>
</evidence>
<evidence type="ECO:0000256" key="2">
    <source>
        <dbReference type="ARBA" id="ARBA00022448"/>
    </source>
</evidence>